<dbReference type="Pfam" id="PF05739">
    <property type="entry name" value="SNARE"/>
    <property type="match status" value="1"/>
</dbReference>
<dbReference type="STRING" id="56484.A0A1Y2FC80"/>
<dbReference type="OMA" id="HPRNAPQ"/>
<keyword evidence="10" id="KW-1185">Reference proteome</keyword>
<dbReference type="Pfam" id="PF00804">
    <property type="entry name" value="Syntaxin"/>
    <property type="match status" value="1"/>
</dbReference>
<dbReference type="GO" id="GO:0006906">
    <property type="term" value="P:vesicle fusion"/>
    <property type="evidence" value="ECO:0007669"/>
    <property type="project" value="TreeGrafter"/>
</dbReference>
<keyword evidence="5 7" id="KW-0472">Membrane</keyword>
<evidence type="ECO:0000256" key="7">
    <source>
        <dbReference type="SAM" id="Phobius"/>
    </source>
</evidence>
<dbReference type="PANTHER" id="PTHR19957">
    <property type="entry name" value="SYNTAXIN"/>
    <property type="match status" value="1"/>
</dbReference>
<dbReference type="GO" id="GO:0005484">
    <property type="term" value="F:SNAP receptor activity"/>
    <property type="evidence" value="ECO:0007669"/>
    <property type="project" value="TreeGrafter"/>
</dbReference>
<evidence type="ECO:0000256" key="5">
    <source>
        <dbReference type="ARBA" id="ARBA00023136"/>
    </source>
</evidence>
<dbReference type="EMBL" id="MCFI01000012">
    <property type="protein sequence ID" value="ORY81024.1"/>
    <property type="molecule type" value="Genomic_DNA"/>
</dbReference>
<dbReference type="GO" id="GO:0048278">
    <property type="term" value="P:vesicle docking"/>
    <property type="evidence" value="ECO:0007669"/>
    <property type="project" value="TreeGrafter"/>
</dbReference>
<feature type="region of interest" description="Disordered" evidence="6">
    <location>
        <begin position="1"/>
        <end position="26"/>
    </location>
</feature>
<evidence type="ECO:0000256" key="4">
    <source>
        <dbReference type="ARBA" id="ARBA00022989"/>
    </source>
</evidence>
<gene>
    <name evidence="9" type="ORF">BCR37DRAFT_380916</name>
</gene>
<comment type="caution">
    <text evidence="9">The sequence shown here is derived from an EMBL/GenBank/DDBJ whole genome shotgun (WGS) entry which is preliminary data.</text>
</comment>
<evidence type="ECO:0000256" key="6">
    <source>
        <dbReference type="SAM" id="MobiDB-lite"/>
    </source>
</evidence>
<evidence type="ECO:0000256" key="2">
    <source>
        <dbReference type="ARBA" id="ARBA00009063"/>
    </source>
</evidence>
<dbReference type="OrthoDB" id="10255013at2759"/>
<dbReference type="GO" id="GO:0005886">
    <property type="term" value="C:plasma membrane"/>
    <property type="evidence" value="ECO:0007669"/>
    <property type="project" value="TreeGrafter"/>
</dbReference>
<dbReference type="SMART" id="SM00397">
    <property type="entry name" value="t_SNARE"/>
    <property type="match status" value="1"/>
</dbReference>
<dbReference type="AlphaFoldDB" id="A0A1Y2FC80"/>
<dbReference type="InterPro" id="IPR000727">
    <property type="entry name" value="T_SNARE_dom"/>
</dbReference>
<dbReference type="Gene3D" id="1.20.58.70">
    <property type="match status" value="1"/>
</dbReference>
<dbReference type="InterPro" id="IPR006011">
    <property type="entry name" value="Syntaxin_N"/>
</dbReference>
<sequence length="354" mass="39475">MSRNRLNDIRPAAQSAYPESGDFRTGSPINGAYANRGPEGQQYGAGAYQNNTTAGATAGNPYARSGQAGAAAPQAYEMQTMPTQPVESMNDFYQRIGEVRTAIEQFNSNIDHIEGLHARSLTEIGDEQSAWNHRELEKASTETRILQNNIRDAIKKLEHTTSSMQAGPDNKSRVLQTNQTKKKMLETIKRFQRVEVEYKNKYRAQQRRQVEITNPNLTSEEIESIVDSDQGQQIFAEATMKTNRHGEARSALREVQERHQDIKKIEKTIAELAELFADMNVMMQEQAPMVETIAEQAQATKTDVQEGNKHIDKAVVSARAARKKKWICFWIVVVIIVAVALGVGLGIASSKGKL</sequence>
<dbReference type="RefSeq" id="XP_040724669.1">
    <property type="nucleotide sequence ID" value="XM_040869581.1"/>
</dbReference>
<dbReference type="GeneID" id="63786180"/>
<evidence type="ECO:0000256" key="3">
    <source>
        <dbReference type="ARBA" id="ARBA00022692"/>
    </source>
</evidence>
<dbReference type="GO" id="GO:0006886">
    <property type="term" value="P:intracellular protein transport"/>
    <property type="evidence" value="ECO:0007669"/>
    <property type="project" value="TreeGrafter"/>
</dbReference>
<dbReference type="SUPFAM" id="SSF47661">
    <property type="entry name" value="t-snare proteins"/>
    <property type="match status" value="1"/>
</dbReference>
<keyword evidence="3 7" id="KW-0812">Transmembrane</keyword>
<name>A0A1Y2FC80_PROLT</name>
<dbReference type="GO" id="GO:0000149">
    <property type="term" value="F:SNARE binding"/>
    <property type="evidence" value="ECO:0007669"/>
    <property type="project" value="TreeGrafter"/>
</dbReference>
<feature type="transmembrane region" description="Helical" evidence="7">
    <location>
        <begin position="327"/>
        <end position="348"/>
    </location>
</feature>
<evidence type="ECO:0000256" key="1">
    <source>
        <dbReference type="ARBA" id="ARBA00004211"/>
    </source>
</evidence>
<evidence type="ECO:0000313" key="10">
    <source>
        <dbReference type="Proteomes" id="UP000193685"/>
    </source>
</evidence>
<evidence type="ECO:0000259" key="8">
    <source>
        <dbReference type="PROSITE" id="PS50192"/>
    </source>
</evidence>
<feature type="domain" description="T-SNARE coiled-coil homology" evidence="8">
    <location>
        <begin position="252"/>
        <end position="314"/>
    </location>
</feature>
<protein>
    <submittedName>
        <fullName evidence="9">t-SNARE</fullName>
    </submittedName>
</protein>
<dbReference type="InterPro" id="IPR010989">
    <property type="entry name" value="SNARE"/>
</dbReference>
<proteinExistence type="inferred from homology"/>
<comment type="subcellular location">
    <subcellularLocation>
        <location evidence="1">Membrane</location>
        <topology evidence="1">Single-pass type IV membrane protein</topology>
    </subcellularLocation>
</comment>
<comment type="similarity">
    <text evidence="2">Belongs to the syntaxin family.</text>
</comment>
<dbReference type="PANTHER" id="PTHR19957:SF307">
    <property type="entry name" value="PROTEIN SSO1-RELATED"/>
    <property type="match status" value="1"/>
</dbReference>
<dbReference type="Proteomes" id="UP000193685">
    <property type="component" value="Unassembled WGS sequence"/>
</dbReference>
<reference evidence="9 10" key="1">
    <citation type="submission" date="2016-07" db="EMBL/GenBank/DDBJ databases">
        <title>Pervasive Adenine N6-methylation of Active Genes in Fungi.</title>
        <authorList>
            <consortium name="DOE Joint Genome Institute"/>
            <person name="Mondo S.J."/>
            <person name="Dannebaum R.O."/>
            <person name="Kuo R.C."/>
            <person name="Labutti K."/>
            <person name="Haridas S."/>
            <person name="Kuo A."/>
            <person name="Salamov A."/>
            <person name="Ahrendt S.R."/>
            <person name="Lipzen A."/>
            <person name="Sullivan W."/>
            <person name="Andreopoulos W.B."/>
            <person name="Clum A."/>
            <person name="Lindquist E."/>
            <person name="Daum C."/>
            <person name="Ramamoorthy G.K."/>
            <person name="Gryganskyi A."/>
            <person name="Culley D."/>
            <person name="Magnuson J.K."/>
            <person name="James T.Y."/>
            <person name="O'Malley M.A."/>
            <person name="Stajich J.E."/>
            <person name="Spatafora J.W."/>
            <person name="Visel A."/>
            <person name="Grigoriev I.V."/>
        </authorList>
    </citation>
    <scope>NUCLEOTIDE SEQUENCE [LARGE SCALE GENOMIC DNA]</scope>
    <source>
        <strain evidence="9 10">12-1054</strain>
    </source>
</reference>
<dbReference type="GO" id="GO:0031201">
    <property type="term" value="C:SNARE complex"/>
    <property type="evidence" value="ECO:0007669"/>
    <property type="project" value="TreeGrafter"/>
</dbReference>
<dbReference type="PROSITE" id="PS50192">
    <property type="entry name" value="T_SNARE"/>
    <property type="match status" value="1"/>
</dbReference>
<accession>A0A1Y2FC80</accession>
<keyword evidence="4 7" id="KW-1133">Transmembrane helix</keyword>
<dbReference type="SMART" id="SM00503">
    <property type="entry name" value="SynN"/>
    <property type="match status" value="1"/>
</dbReference>
<dbReference type="CDD" id="cd15849">
    <property type="entry name" value="SNARE_Sso1"/>
    <property type="match status" value="1"/>
</dbReference>
<dbReference type="GO" id="GO:0006887">
    <property type="term" value="P:exocytosis"/>
    <property type="evidence" value="ECO:0007669"/>
    <property type="project" value="TreeGrafter"/>
</dbReference>
<dbReference type="InterPro" id="IPR045242">
    <property type="entry name" value="Syntaxin"/>
</dbReference>
<organism evidence="9 10">
    <name type="scientific">Protomyces lactucae-debilis</name>
    <dbReference type="NCBI Taxonomy" id="2754530"/>
    <lineage>
        <taxon>Eukaryota</taxon>
        <taxon>Fungi</taxon>
        <taxon>Dikarya</taxon>
        <taxon>Ascomycota</taxon>
        <taxon>Taphrinomycotina</taxon>
        <taxon>Taphrinomycetes</taxon>
        <taxon>Taphrinales</taxon>
        <taxon>Protomycetaceae</taxon>
        <taxon>Protomyces</taxon>
    </lineage>
</organism>
<dbReference type="GO" id="GO:0012505">
    <property type="term" value="C:endomembrane system"/>
    <property type="evidence" value="ECO:0007669"/>
    <property type="project" value="TreeGrafter"/>
</dbReference>
<evidence type="ECO:0000313" key="9">
    <source>
        <dbReference type="EMBL" id="ORY81024.1"/>
    </source>
</evidence>